<evidence type="ECO:0000256" key="1">
    <source>
        <dbReference type="ARBA" id="ARBA00004132"/>
    </source>
</evidence>
<dbReference type="SUPFAM" id="SSF48464">
    <property type="entry name" value="ENTH/VHS domain"/>
    <property type="match status" value="1"/>
</dbReference>
<name>A0A1U8KFF1_GOSHI</name>
<evidence type="ECO:0000313" key="11">
    <source>
        <dbReference type="Proteomes" id="UP000818029"/>
    </source>
</evidence>
<gene>
    <name evidence="12" type="primary">LOC107914885</name>
</gene>
<accession>A0A1U8KFF1</accession>
<feature type="domain" description="ENTH" evidence="10">
    <location>
        <begin position="67"/>
        <end position="199"/>
    </location>
</feature>
<dbReference type="GO" id="GO:0032050">
    <property type="term" value="F:clathrin heavy chain binding"/>
    <property type="evidence" value="ECO:0000318"/>
    <property type="project" value="GO_Central"/>
</dbReference>
<dbReference type="GO" id="GO:0006900">
    <property type="term" value="P:vesicle budding from membrane"/>
    <property type="evidence" value="ECO:0000318"/>
    <property type="project" value="GO_Central"/>
</dbReference>
<evidence type="ECO:0000256" key="5">
    <source>
        <dbReference type="ARBA" id="ARBA00023034"/>
    </source>
</evidence>
<evidence type="ECO:0000256" key="9">
    <source>
        <dbReference type="SAM" id="MobiDB-lite"/>
    </source>
</evidence>
<dbReference type="SMR" id="A0A1U8KFF1"/>
<evidence type="ECO:0000313" key="12">
    <source>
        <dbReference type="RefSeq" id="XP_016699424.2"/>
    </source>
</evidence>
<dbReference type="GO" id="GO:0072583">
    <property type="term" value="P:clathrin-dependent endocytosis"/>
    <property type="evidence" value="ECO:0000318"/>
    <property type="project" value="GO_Central"/>
</dbReference>
<dbReference type="GO" id="GO:0005905">
    <property type="term" value="C:clathrin-coated pit"/>
    <property type="evidence" value="ECO:0000318"/>
    <property type="project" value="GO_Central"/>
</dbReference>
<dbReference type="GO" id="GO:0005545">
    <property type="term" value="F:1-phosphatidylinositol binding"/>
    <property type="evidence" value="ECO:0000318"/>
    <property type="project" value="GO_Central"/>
</dbReference>
<evidence type="ECO:0000259" key="10">
    <source>
        <dbReference type="PROSITE" id="PS50942"/>
    </source>
</evidence>
<dbReference type="Gene3D" id="1.20.58.150">
    <property type="entry name" value="ANTH domain"/>
    <property type="match status" value="1"/>
</dbReference>
<dbReference type="GO" id="GO:0005546">
    <property type="term" value="F:phosphatidylinositol-4,5-bisphosphate binding"/>
    <property type="evidence" value="ECO:0000318"/>
    <property type="project" value="GO_Central"/>
</dbReference>
<dbReference type="RefSeq" id="XP_016699424.2">
    <property type="nucleotide sequence ID" value="XM_016843935.2"/>
</dbReference>
<evidence type="ECO:0000256" key="2">
    <source>
        <dbReference type="ARBA" id="ARBA00004555"/>
    </source>
</evidence>
<evidence type="ECO:0000256" key="6">
    <source>
        <dbReference type="ARBA" id="ARBA00023136"/>
    </source>
</evidence>
<evidence type="ECO:0000256" key="3">
    <source>
        <dbReference type="ARBA" id="ARBA00004600"/>
    </source>
</evidence>
<dbReference type="OMA" id="HVYMTYS"/>
<feature type="compositionally biased region" description="Low complexity" evidence="9">
    <location>
        <begin position="344"/>
        <end position="361"/>
    </location>
</feature>
<keyword evidence="11" id="KW-1185">Reference proteome</keyword>
<comment type="subcellular location">
    <subcellularLocation>
        <location evidence="1">Cytoplasmic vesicle</location>
        <location evidence="1">Clathrin-coated vesicle</location>
    </subcellularLocation>
    <subcellularLocation>
        <location evidence="2">Golgi apparatus</location>
    </subcellularLocation>
    <subcellularLocation>
        <location evidence="3">Membrane</location>
        <location evidence="3">Clathrin-coated pit</location>
    </subcellularLocation>
</comment>
<keyword evidence="8" id="KW-0968">Cytoplasmic vesicle</keyword>
<reference evidence="11" key="1">
    <citation type="journal article" date="2020" name="Nat. Genet.">
        <title>Genomic diversifications of five Gossypium allopolyploid species and their impact on cotton improvement.</title>
        <authorList>
            <person name="Chen Z.J."/>
            <person name="Sreedasyam A."/>
            <person name="Ando A."/>
            <person name="Song Q."/>
            <person name="De Santiago L.M."/>
            <person name="Hulse-Kemp A.M."/>
            <person name="Ding M."/>
            <person name="Ye W."/>
            <person name="Kirkbride R.C."/>
            <person name="Jenkins J."/>
            <person name="Plott C."/>
            <person name="Lovell J."/>
            <person name="Lin Y.M."/>
            <person name="Vaughn R."/>
            <person name="Liu B."/>
            <person name="Simpson S."/>
            <person name="Scheffler B.E."/>
            <person name="Wen L."/>
            <person name="Saski C.A."/>
            <person name="Grover C.E."/>
            <person name="Hu G."/>
            <person name="Conover J.L."/>
            <person name="Carlson J.W."/>
            <person name="Shu S."/>
            <person name="Boston L.B."/>
            <person name="Williams M."/>
            <person name="Peterson D.G."/>
            <person name="McGee K."/>
            <person name="Jones D.C."/>
            <person name="Wendel J.F."/>
            <person name="Stelly D.M."/>
            <person name="Grimwood J."/>
            <person name="Schmutz J."/>
        </authorList>
    </citation>
    <scope>NUCLEOTIDE SEQUENCE [LARGE SCALE GENOMIC DNA]</scope>
    <source>
        <strain evidence="11">cv. TM-1</strain>
    </source>
</reference>
<dbReference type="Gene3D" id="1.25.40.90">
    <property type="match status" value="1"/>
</dbReference>
<dbReference type="GO" id="GO:0030136">
    <property type="term" value="C:clathrin-coated vesicle"/>
    <property type="evidence" value="ECO:0000318"/>
    <property type="project" value="GO_Central"/>
</dbReference>
<dbReference type="InterPro" id="IPR048050">
    <property type="entry name" value="ANTH_N_plant"/>
</dbReference>
<dbReference type="InterPro" id="IPR014712">
    <property type="entry name" value="ANTH_dom_sf"/>
</dbReference>
<reference evidence="12" key="2">
    <citation type="submission" date="2025-08" db="UniProtKB">
        <authorList>
            <consortium name="RefSeq"/>
        </authorList>
    </citation>
    <scope>IDENTIFICATION</scope>
</reference>
<keyword evidence="6" id="KW-0472">Membrane</keyword>
<dbReference type="Proteomes" id="UP000818029">
    <property type="component" value="Chromosome D05"/>
</dbReference>
<keyword evidence="4" id="KW-0254">Endocytosis</keyword>
<dbReference type="InterPro" id="IPR008942">
    <property type="entry name" value="ENTH_VHS"/>
</dbReference>
<dbReference type="InterPro" id="IPR011417">
    <property type="entry name" value="ANTH_dom"/>
</dbReference>
<dbReference type="SUPFAM" id="SSF89009">
    <property type="entry name" value="GAT-like domain"/>
    <property type="match status" value="1"/>
</dbReference>
<dbReference type="PaxDb" id="3635-A0A1U8KFF1"/>
<dbReference type="GO" id="GO:0048268">
    <property type="term" value="P:clathrin coat assembly"/>
    <property type="evidence" value="ECO:0007669"/>
    <property type="project" value="InterPro"/>
</dbReference>
<evidence type="ECO:0000256" key="8">
    <source>
        <dbReference type="ARBA" id="ARBA00023329"/>
    </source>
</evidence>
<dbReference type="InterPro" id="IPR013809">
    <property type="entry name" value="ENTH"/>
</dbReference>
<dbReference type="CDD" id="cd16987">
    <property type="entry name" value="ANTH_N_AP180_plant"/>
    <property type="match status" value="1"/>
</dbReference>
<dbReference type="PROSITE" id="PS50942">
    <property type="entry name" value="ENTH"/>
    <property type="match status" value="1"/>
</dbReference>
<keyword evidence="5" id="KW-0333">Golgi apparatus</keyword>
<evidence type="ECO:0000256" key="4">
    <source>
        <dbReference type="ARBA" id="ARBA00022583"/>
    </source>
</evidence>
<dbReference type="Pfam" id="PF07651">
    <property type="entry name" value="ANTH"/>
    <property type="match status" value="1"/>
</dbReference>
<dbReference type="GeneID" id="107914885"/>
<evidence type="ECO:0000256" key="7">
    <source>
        <dbReference type="ARBA" id="ARBA00023176"/>
    </source>
</evidence>
<dbReference type="STRING" id="3635.A0A1U8KFF1"/>
<feature type="region of interest" description="Disordered" evidence="9">
    <location>
        <begin position="344"/>
        <end position="380"/>
    </location>
</feature>
<dbReference type="PANTHER" id="PTHR22951">
    <property type="entry name" value="CLATHRIN ASSEMBLY PROTEIN"/>
    <property type="match status" value="1"/>
</dbReference>
<dbReference type="KEGG" id="ghi:107914885"/>
<sequence>MGLTDEEAASVSSSLNILGGYMFENEELWVNQKKKKMGVHIQNKIRLALGSVKDHASIGKAMIYNHHDRKAFSDIEIAVLRATGHDNGPIGDKYMHEILFLVSNSPGSIPFLAERISRRLCKTRHRLVALKTLSLIHRLLRGGNRCFEQQLRSAHVSGHLQMSTNSFRKCSDPWSSFLRSYAAYLEERVGWAINQAGKLEPVMFNGLEFGCYEEKSVDMVFRKLPKCQAFIDRVLDCSPRDIVPVADSLAQAALVNTLKESFQVYIMLCDGIEILINMFFDLTRPARALACDILKRASRQSKELHDLYETCKRVMENKNLGYPNVQIITMDHVLALEQCSSFMSTSTSTTPPPLSDCLTTLGKESKKEGNGDNGSSSSQFSCTMETKISKVWVVFEEDDGELQVPMAMDIV</sequence>
<dbReference type="InterPro" id="IPR045192">
    <property type="entry name" value="AP180-like"/>
</dbReference>
<keyword evidence="7" id="KW-0168">Coated pit</keyword>
<dbReference type="AlphaFoldDB" id="A0A1U8KFF1"/>
<proteinExistence type="predicted"/>
<protein>
    <submittedName>
        <fullName evidence="12">Clathrin assembly protein At1g33340</fullName>
    </submittedName>
</protein>
<dbReference type="GO" id="GO:0005794">
    <property type="term" value="C:Golgi apparatus"/>
    <property type="evidence" value="ECO:0007669"/>
    <property type="project" value="UniProtKB-SubCell"/>
</dbReference>
<dbReference type="PANTHER" id="PTHR22951:SF70">
    <property type="entry name" value="OS11G0244600 PROTEIN"/>
    <property type="match status" value="1"/>
</dbReference>
<dbReference type="GO" id="GO:0000149">
    <property type="term" value="F:SNARE binding"/>
    <property type="evidence" value="ECO:0000318"/>
    <property type="project" value="GO_Central"/>
</dbReference>
<dbReference type="SMART" id="SM00273">
    <property type="entry name" value="ENTH"/>
    <property type="match status" value="1"/>
</dbReference>
<organism evidence="11 12">
    <name type="scientific">Gossypium hirsutum</name>
    <name type="common">Upland cotton</name>
    <name type="synonym">Gossypium mexicanum</name>
    <dbReference type="NCBI Taxonomy" id="3635"/>
    <lineage>
        <taxon>Eukaryota</taxon>
        <taxon>Viridiplantae</taxon>
        <taxon>Streptophyta</taxon>
        <taxon>Embryophyta</taxon>
        <taxon>Tracheophyta</taxon>
        <taxon>Spermatophyta</taxon>
        <taxon>Magnoliopsida</taxon>
        <taxon>eudicotyledons</taxon>
        <taxon>Gunneridae</taxon>
        <taxon>Pentapetalae</taxon>
        <taxon>rosids</taxon>
        <taxon>malvids</taxon>
        <taxon>Malvales</taxon>
        <taxon>Malvaceae</taxon>
        <taxon>Malvoideae</taxon>
        <taxon>Gossypium</taxon>
    </lineage>
</organism>